<keyword evidence="3" id="KW-1185">Reference proteome</keyword>
<dbReference type="Pfam" id="PF12728">
    <property type="entry name" value="HTH_17"/>
    <property type="match status" value="1"/>
</dbReference>
<evidence type="ECO:0000259" key="1">
    <source>
        <dbReference type="Pfam" id="PF12728"/>
    </source>
</evidence>
<reference evidence="3" key="1">
    <citation type="journal article" date="2019" name="Int. J. Syst. Evol. Microbiol.">
        <title>The Global Catalogue of Microorganisms (GCM) 10K type strain sequencing project: providing services to taxonomists for standard genome sequencing and annotation.</title>
        <authorList>
            <consortium name="The Broad Institute Genomics Platform"/>
            <consortium name="The Broad Institute Genome Sequencing Center for Infectious Disease"/>
            <person name="Wu L."/>
            <person name="Ma J."/>
        </authorList>
    </citation>
    <scope>NUCLEOTIDE SEQUENCE [LARGE SCALE GENOMIC DNA]</scope>
    <source>
        <strain evidence="3">CGMCC 1.10363</strain>
    </source>
</reference>
<dbReference type="InterPro" id="IPR010093">
    <property type="entry name" value="SinI_DNA-bd"/>
</dbReference>
<dbReference type="InterPro" id="IPR041657">
    <property type="entry name" value="HTH_17"/>
</dbReference>
<gene>
    <name evidence="2" type="ORF">ACFOYW_17900</name>
</gene>
<dbReference type="RefSeq" id="WP_390232244.1">
    <property type="nucleotide sequence ID" value="NZ_JBHSCN010000023.1"/>
</dbReference>
<dbReference type="Proteomes" id="UP001595900">
    <property type="component" value="Unassembled WGS sequence"/>
</dbReference>
<evidence type="ECO:0000313" key="2">
    <source>
        <dbReference type="EMBL" id="MFC4245247.1"/>
    </source>
</evidence>
<organism evidence="2 3">
    <name type="scientific">Gryllotalpicola reticulitermitis</name>
    <dbReference type="NCBI Taxonomy" id="1184153"/>
    <lineage>
        <taxon>Bacteria</taxon>
        <taxon>Bacillati</taxon>
        <taxon>Actinomycetota</taxon>
        <taxon>Actinomycetes</taxon>
        <taxon>Micrococcales</taxon>
        <taxon>Microbacteriaceae</taxon>
        <taxon>Gryllotalpicola</taxon>
    </lineage>
</organism>
<proteinExistence type="predicted"/>
<sequence>MVSQFAAGATRFLTPADCAEVLNVELADVTSLLESGELPSIRVGTQWRIERDVLESYIAELYERQRRHALWQQSDFASLAELSAPAPAGD</sequence>
<name>A0ABV8QCN9_9MICO</name>
<comment type="caution">
    <text evidence="2">The sequence shown here is derived from an EMBL/GenBank/DDBJ whole genome shotgun (WGS) entry which is preliminary data.</text>
</comment>
<protein>
    <submittedName>
        <fullName evidence="2">Helix-turn-helix domain-containing protein</fullName>
    </submittedName>
</protein>
<accession>A0ABV8QCN9</accession>
<dbReference type="NCBIfam" id="TIGR01764">
    <property type="entry name" value="excise"/>
    <property type="match status" value="1"/>
</dbReference>
<evidence type="ECO:0000313" key="3">
    <source>
        <dbReference type="Proteomes" id="UP001595900"/>
    </source>
</evidence>
<feature type="domain" description="Helix-turn-helix" evidence="1">
    <location>
        <begin position="12"/>
        <end position="60"/>
    </location>
</feature>
<dbReference type="EMBL" id="JBHSCN010000023">
    <property type="protein sequence ID" value="MFC4245247.1"/>
    <property type="molecule type" value="Genomic_DNA"/>
</dbReference>